<name>A0A3E0W8S1_9MICO</name>
<evidence type="ECO:0000256" key="7">
    <source>
        <dbReference type="ARBA" id="ARBA00022827"/>
    </source>
</evidence>
<dbReference type="Pfam" id="PF02424">
    <property type="entry name" value="ApbE"/>
    <property type="match status" value="2"/>
</dbReference>
<dbReference type="InterPro" id="IPR024932">
    <property type="entry name" value="ApbE"/>
</dbReference>
<dbReference type="SUPFAM" id="SSF143631">
    <property type="entry name" value="ApbE-like"/>
    <property type="match status" value="1"/>
</dbReference>
<dbReference type="GO" id="GO:0016740">
    <property type="term" value="F:transferase activity"/>
    <property type="evidence" value="ECO:0007669"/>
    <property type="project" value="UniProtKB-KW"/>
</dbReference>
<dbReference type="AlphaFoldDB" id="A0A3E0W8S1"/>
<sequence length="247" mass="26398">MGTTVSIRFADDRPDPDVLGRVETTFASFDARFSLYREDSEISRIARGELSLPASSSSMRDTYAEALDWRRLTGDSFTPHRPDGVIDLSGLVKAKAVDAAAAVLEQAGEADWLMNAGGDILSRGDDRGEAWRAGIVDPLDRAALLADVALGVGRRALATSGTAERGEHIWRQRRPPGAQGSCAYRQVSVVARDIVTADVLATSILAGGPQQLDDALDRFDVEVLAVDESGELMASAGLRRAWGTSTP</sequence>
<keyword evidence="6" id="KW-0479">Metal-binding</keyword>
<evidence type="ECO:0000256" key="2">
    <source>
        <dbReference type="ARBA" id="ARBA00011955"/>
    </source>
</evidence>
<comment type="catalytic activity">
    <reaction evidence="10">
        <text>L-threonyl-[protein] + FAD = FMN-L-threonyl-[protein] + AMP + H(+)</text>
        <dbReference type="Rhea" id="RHEA:36847"/>
        <dbReference type="Rhea" id="RHEA-COMP:11060"/>
        <dbReference type="Rhea" id="RHEA-COMP:11061"/>
        <dbReference type="ChEBI" id="CHEBI:15378"/>
        <dbReference type="ChEBI" id="CHEBI:30013"/>
        <dbReference type="ChEBI" id="CHEBI:57692"/>
        <dbReference type="ChEBI" id="CHEBI:74257"/>
        <dbReference type="ChEBI" id="CHEBI:456215"/>
        <dbReference type="EC" id="2.7.1.180"/>
    </reaction>
</comment>
<dbReference type="EMBL" id="NBXE01000035">
    <property type="protein sequence ID" value="RFA25113.1"/>
    <property type="molecule type" value="Genomic_DNA"/>
</dbReference>
<evidence type="ECO:0000256" key="5">
    <source>
        <dbReference type="ARBA" id="ARBA00022679"/>
    </source>
</evidence>
<evidence type="ECO:0000256" key="10">
    <source>
        <dbReference type="ARBA" id="ARBA00048540"/>
    </source>
</evidence>
<dbReference type="PANTHER" id="PTHR30040">
    <property type="entry name" value="THIAMINE BIOSYNTHESIS LIPOPROTEIN APBE"/>
    <property type="match status" value="1"/>
</dbReference>
<accession>A0A3E0W8S1</accession>
<keyword evidence="7" id="KW-0274">FAD</keyword>
<evidence type="ECO:0000256" key="3">
    <source>
        <dbReference type="ARBA" id="ARBA00016337"/>
    </source>
</evidence>
<dbReference type="OrthoDB" id="9778595at2"/>
<evidence type="ECO:0000313" key="11">
    <source>
        <dbReference type="EMBL" id="RFA25113.1"/>
    </source>
</evidence>
<dbReference type="GO" id="GO:0046872">
    <property type="term" value="F:metal ion binding"/>
    <property type="evidence" value="ECO:0007669"/>
    <property type="project" value="UniProtKB-KW"/>
</dbReference>
<protein>
    <recommendedName>
        <fullName evidence="3">FAD:protein FMN transferase</fullName>
        <ecNumber evidence="2">2.7.1.180</ecNumber>
    </recommendedName>
    <alternativeName>
        <fullName evidence="9">Flavin transferase</fullName>
    </alternativeName>
</protein>
<reference evidence="11 12" key="1">
    <citation type="submission" date="2017-04" db="EMBL/GenBank/DDBJ databases">
        <title>Comparative genome analysis of Subtercola boreus.</title>
        <authorList>
            <person name="Cho Y.-J."/>
            <person name="Cho A."/>
            <person name="Kim O.-S."/>
            <person name="Lee J.-I."/>
        </authorList>
    </citation>
    <scope>NUCLEOTIDE SEQUENCE [LARGE SCALE GENOMIC DNA]</scope>
    <source>
        <strain evidence="11 12">P28004</strain>
    </source>
</reference>
<dbReference type="Proteomes" id="UP000257080">
    <property type="component" value="Unassembled WGS sequence"/>
</dbReference>
<evidence type="ECO:0000256" key="9">
    <source>
        <dbReference type="ARBA" id="ARBA00031306"/>
    </source>
</evidence>
<evidence type="ECO:0000313" key="12">
    <source>
        <dbReference type="Proteomes" id="UP000257080"/>
    </source>
</evidence>
<comment type="cofactor">
    <cofactor evidence="1">
        <name>Mg(2+)</name>
        <dbReference type="ChEBI" id="CHEBI:18420"/>
    </cofactor>
</comment>
<dbReference type="PANTHER" id="PTHR30040:SF2">
    <property type="entry name" value="FAD:PROTEIN FMN TRANSFERASE"/>
    <property type="match status" value="1"/>
</dbReference>
<evidence type="ECO:0000256" key="8">
    <source>
        <dbReference type="ARBA" id="ARBA00022842"/>
    </source>
</evidence>
<organism evidence="11 12">
    <name type="scientific">Subtercola boreus</name>
    <dbReference type="NCBI Taxonomy" id="120213"/>
    <lineage>
        <taxon>Bacteria</taxon>
        <taxon>Bacillati</taxon>
        <taxon>Actinomycetota</taxon>
        <taxon>Actinomycetes</taxon>
        <taxon>Micrococcales</taxon>
        <taxon>Microbacteriaceae</taxon>
        <taxon>Subtercola</taxon>
    </lineage>
</organism>
<dbReference type="Gene3D" id="3.10.520.10">
    <property type="entry name" value="ApbE-like domains"/>
    <property type="match status" value="2"/>
</dbReference>
<keyword evidence="8" id="KW-0460">Magnesium</keyword>
<comment type="caution">
    <text evidence="11">The sequence shown here is derived from an EMBL/GenBank/DDBJ whole genome shotgun (WGS) entry which is preliminary data.</text>
</comment>
<keyword evidence="5" id="KW-0808">Transferase</keyword>
<keyword evidence="4" id="KW-0285">Flavoprotein</keyword>
<evidence type="ECO:0000256" key="1">
    <source>
        <dbReference type="ARBA" id="ARBA00001946"/>
    </source>
</evidence>
<dbReference type="InterPro" id="IPR003374">
    <property type="entry name" value="ApbE-like_sf"/>
</dbReference>
<proteinExistence type="predicted"/>
<gene>
    <name evidence="11" type="ORF">B7R25_15735</name>
</gene>
<evidence type="ECO:0000256" key="6">
    <source>
        <dbReference type="ARBA" id="ARBA00022723"/>
    </source>
</evidence>
<dbReference type="EC" id="2.7.1.180" evidence="2"/>
<evidence type="ECO:0000256" key="4">
    <source>
        <dbReference type="ARBA" id="ARBA00022630"/>
    </source>
</evidence>